<accession>A0A2G8LJC1</accession>
<reference evidence="1 2" key="1">
    <citation type="journal article" date="2017" name="PLoS Biol.">
        <title>The sea cucumber genome provides insights into morphological evolution and visceral regeneration.</title>
        <authorList>
            <person name="Zhang X."/>
            <person name="Sun L."/>
            <person name="Yuan J."/>
            <person name="Sun Y."/>
            <person name="Gao Y."/>
            <person name="Zhang L."/>
            <person name="Li S."/>
            <person name="Dai H."/>
            <person name="Hamel J.F."/>
            <person name="Liu C."/>
            <person name="Yu Y."/>
            <person name="Liu S."/>
            <person name="Lin W."/>
            <person name="Guo K."/>
            <person name="Jin S."/>
            <person name="Xu P."/>
            <person name="Storey K.B."/>
            <person name="Huan P."/>
            <person name="Zhang T."/>
            <person name="Zhou Y."/>
            <person name="Zhang J."/>
            <person name="Lin C."/>
            <person name="Li X."/>
            <person name="Xing L."/>
            <person name="Huo D."/>
            <person name="Sun M."/>
            <person name="Wang L."/>
            <person name="Mercier A."/>
            <person name="Li F."/>
            <person name="Yang H."/>
            <person name="Xiang J."/>
        </authorList>
    </citation>
    <scope>NUCLEOTIDE SEQUENCE [LARGE SCALE GENOMIC DNA]</scope>
    <source>
        <strain evidence="1">Shaxun</strain>
        <tissue evidence="1">Muscle</tissue>
    </source>
</reference>
<gene>
    <name evidence="1" type="ORF">BSL78_02718</name>
</gene>
<evidence type="ECO:0000313" key="2">
    <source>
        <dbReference type="Proteomes" id="UP000230750"/>
    </source>
</evidence>
<evidence type="ECO:0000313" key="1">
    <source>
        <dbReference type="EMBL" id="PIK60349.1"/>
    </source>
</evidence>
<organism evidence="1 2">
    <name type="scientific">Stichopus japonicus</name>
    <name type="common">Sea cucumber</name>
    <dbReference type="NCBI Taxonomy" id="307972"/>
    <lineage>
        <taxon>Eukaryota</taxon>
        <taxon>Metazoa</taxon>
        <taxon>Echinodermata</taxon>
        <taxon>Eleutherozoa</taxon>
        <taxon>Echinozoa</taxon>
        <taxon>Holothuroidea</taxon>
        <taxon>Aspidochirotacea</taxon>
        <taxon>Aspidochirotida</taxon>
        <taxon>Stichopodidae</taxon>
        <taxon>Apostichopus</taxon>
    </lineage>
</organism>
<dbReference type="PANTHER" id="PTHR12708:SF0">
    <property type="entry name" value="DNA POLYMERASE EPSILON SUBUNIT 2"/>
    <property type="match status" value="1"/>
</dbReference>
<dbReference type="EMBL" id="MRZV01000059">
    <property type="protein sequence ID" value="PIK60349.1"/>
    <property type="molecule type" value="Genomic_DNA"/>
</dbReference>
<name>A0A2G8LJC1_STIJA</name>
<dbReference type="GO" id="GO:0008622">
    <property type="term" value="C:epsilon DNA polymerase complex"/>
    <property type="evidence" value="ECO:0007669"/>
    <property type="project" value="InterPro"/>
</dbReference>
<dbReference type="PANTHER" id="PTHR12708">
    <property type="entry name" value="DNA POLYMERASE EPSILON SUBUNIT B"/>
    <property type="match status" value="1"/>
</dbReference>
<dbReference type="STRING" id="307972.A0A2G8LJC1"/>
<feature type="non-terminal residue" evidence="1">
    <location>
        <position position="95"/>
    </location>
</feature>
<dbReference type="AlphaFoldDB" id="A0A2G8LJC1"/>
<comment type="caution">
    <text evidence="1">The sequence shown here is derived from an EMBL/GenBank/DDBJ whole genome shotgun (WGS) entry which is preliminary data.</text>
</comment>
<keyword evidence="2" id="KW-1185">Reference proteome</keyword>
<proteinExistence type="predicted"/>
<dbReference type="OrthoDB" id="10254730at2759"/>
<dbReference type="Proteomes" id="UP000230750">
    <property type="component" value="Unassembled WGS sequence"/>
</dbReference>
<protein>
    <submittedName>
        <fullName evidence="1">Putative DNA polymerase epsilon subunit 2-like</fullName>
    </submittedName>
</protein>
<dbReference type="GO" id="GO:0006261">
    <property type="term" value="P:DNA-templated DNA replication"/>
    <property type="evidence" value="ECO:0007669"/>
    <property type="project" value="InterPro"/>
</dbReference>
<dbReference type="GO" id="GO:0003677">
    <property type="term" value="F:DNA binding"/>
    <property type="evidence" value="ECO:0007669"/>
    <property type="project" value="InterPro"/>
</dbReference>
<dbReference type="InterPro" id="IPR016266">
    <property type="entry name" value="POLE2"/>
</dbReference>
<sequence length="95" mass="10683">MLKYMSPWATVRIFVLAEGWYEDEVFHVNGLGFPPPEPADVSRSFFGSLNFFGGPLPTCAKSSAKLAALEESNQDAMFVLLSDIWLDQVRVREKL</sequence>
<dbReference type="GO" id="GO:0042276">
    <property type="term" value="P:error-prone translesion synthesis"/>
    <property type="evidence" value="ECO:0007669"/>
    <property type="project" value="TreeGrafter"/>
</dbReference>